<dbReference type="PANTHER" id="PTHR43861">
    <property type="entry name" value="TRANS-ACONITATE 2-METHYLTRANSFERASE-RELATED"/>
    <property type="match status" value="1"/>
</dbReference>
<dbReference type="CDD" id="cd02440">
    <property type="entry name" value="AdoMet_MTases"/>
    <property type="match status" value="1"/>
</dbReference>
<gene>
    <name evidence="3" type="ORF">ACFO0N_03765</name>
</gene>
<feature type="region of interest" description="Disordered" evidence="1">
    <location>
        <begin position="1"/>
        <end position="32"/>
    </location>
</feature>
<dbReference type="PANTHER" id="PTHR43861:SF1">
    <property type="entry name" value="TRANS-ACONITATE 2-METHYLTRANSFERASE"/>
    <property type="match status" value="1"/>
</dbReference>
<dbReference type="AlphaFoldDB" id="A0ABD5P9E4"/>
<organism evidence="3 4">
    <name type="scientific">Halobium salinum</name>
    <dbReference type="NCBI Taxonomy" id="1364940"/>
    <lineage>
        <taxon>Archaea</taxon>
        <taxon>Methanobacteriati</taxon>
        <taxon>Methanobacteriota</taxon>
        <taxon>Stenosarchaea group</taxon>
        <taxon>Halobacteria</taxon>
        <taxon>Halobacteriales</taxon>
        <taxon>Haloferacaceae</taxon>
        <taxon>Halobium</taxon>
    </lineage>
</organism>
<dbReference type="EC" id="2.1.1.64" evidence="3"/>
<dbReference type="Proteomes" id="UP001595921">
    <property type="component" value="Unassembled WGS sequence"/>
</dbReference>
<feature type="domain" description="Methyltransferase type 12" evidence="2">
    <location>
        <begin position="74"/>
        <end position="172"/>
    </location>
</feature>
<sequence length="291" mass="32379">MSDGDDLMDDTEGNRDDAGGDSERREVNRRNWDERAEIHPDADYYDVEGFLAGESSLKDIEREELAVEGTRLLHLMCHNGLDTLSWAREGADVVGLDFSATALATAREIRDAAGIDPERARFVESDVYDAAETVPDVGSYDLVVATYGVLGWLPDLERLAEVAADCLAPGGAFYLVDGHPLVSALWQVESDGSEDGGWPYWNDGPHRIDEQGTYADPDAELENQVNYQWPHSMGEIVSAVAEAGLRVEFLHEFDRTDHRQVEGMVQGDDGWWRHPEYDVPFTFSLKARKSG</sequence>
<dbReference type="GO" id="GO:0102208">
    <property type="term" value="F:2-polyprenyl-6-hydroxyphenol methylase activity"/>
    <property type="evidence" value="ECO:0007669"/>
    <property type="project" value="UniProtKB-EC"/>
</dbReference>
<keyword evidence="3" id="KW-0489">Methyltransferase</keyword>
<dbReference type="EC" id="2.1.1.222" evidence="3"/>
<dbReference type="InterPro" id="IPR013217">
    <property type="entry name" value="Methyltransf_12"/>
</dbReference>
<proteinExistence type="predicted"/>
<evidence type="ECO:0000259" key="2">
    <source>
        <dbReference type="Pfam" id="PF08242"/>
    </source>
</evidence>
<keyword evidence="3" id="KW-0808">Transferase</keyword>
<keyword evidence="4" id="KW-1185">Reference proteome</keyword>
<dbReference type="RefSeq" id="WP_267622649.1">
    <property type="nucleotide sequence ID" value="NZ_JAODIW010000006.1"/>
</dbReference>
<dbReference type="GO" id="GO:0032259">
    <property type="term" value="P:methylation"/>
    <property type="evidence" value="ECO:0007669"/>
    <property type="project" value="UniProtKB-KW"/>
</dbReference>
<accession>A0ABD5P9E4</accession>
<reference evidence="3 4" key="1">
    <citation type="journal article" date="2019" name="Int. J. Syst. Evol. Microbiol.">
        <title>The Global Catalogue of Microorganisms (GCM) 10K type strain sequencing project: providing services to taxonomists for standard genome sequencing and annotation.</title>
        <authorList>
            <consortium name="The Broad Institute Genomics Platform"/>
            <consortium name="The Broad Institute Genome Sequencing Center for Infectious Disease"/>
            <person name="Wu L."/>
            <person name="Ma J."/>
        </authorList>
    </citation>
    <scope>NUCLEOTIDE SEQUENCE [LARGE SCALE GENOMIC DNA]</scope>
    <source>
        <strain evidence="3 4">CGMCC 1.12553</strain>
    </source>
</reference>
<dbReference type="Pfam" id="PF08242">
    <property type="entry name" value="Methyltransf_12"/>
    <property type="match status" value="1"/>
</dbReference>
<feature type="compositionally biased region" description="Acidic residues" evidence="1">
    <location>
        <begin position="1"/>
        <end position="11"/>
    </location>
</feature>
<dbReference type="Gene3D" id="3.40.50.150">
    <property type="entry name" value="Vaccinia Virus protein VP39"/>
    <property type="match status" value="1"/>
</dbReference>
<comment type="caution">
    <text evidence="3">The sequence shown here is derived from an EMBL/GenBank/DDBJ whole genome shotgun (WGS) entry which is preliminary data.</text>
</comment>
<protein>
    <submittedName>
        <fullName evidence="3">Class I SAM-dependent methyltransferase</fullName>
        <ecNumber evidence="3">2.1.1.222</ecNumber>
        <ecNumber evidence="3">2.1.1.64</ecNumber>
    </submittedName>
</protein>
<dbReference type="InterPro" id="IPR029063">
    <property type="entry name" value="SAM-dependent_MTases_sf"/>
</dbReference>
<feature type="compositionally biased region" description="Basic and acidic residues" evidence="1">
    <location>
        <begin position="12"/>
        <end position="32"/>
    </location>
</feature>
<dbReference type="SUPFAM" id="SSF53335">
    <property type="entry name" value="S-adenosyl-L-methionine-dependent methyltransferases"/>
    <property type="match status" value="1"/>
</dbReference>
<dbReference type="EMBL" id="JBHSDS010000003">
    <property type="protein sequence ID" value="MFC4357064.1"/>
    <property type="molecule type" value="Genomic_DNA"/>
</dbReference>
<evidence type="ECO:0000256" key="1">
    <source>
        <dbReference type="SAM" id="MobiDB-lite"/>
    </source>
</evidence>
<dbReference type="GO" id="GO:0061542">
    <property type="term" value="F:3-demethylubiquinol 3-O-methyltransferase activity"/>
    <property type="evidence" value="ECO:0007669"/>
    <property type="project" value="UniProtKB-EC"/>
</dbReference>
<evidence type="ECO:0000313" key="3">
    <source>
        <dbReference type="EMBL" id="MFC4357064.1"/>
    </source>
</evidence>
<evidence type="ECO:0000313" key="4">
    <source>
        <dbReference type="Proteomes" id="UP001595921"/>
    </source>
</evidence>
<name>A0ABD5P9E4_9EURY</name>